<dbReference type="InterPro" id="IPR052623">
    <property type="entry name" value="DAAF5"/>
</dbReference>
<evidence type="ECO:0000259" key="3">
    <source>
        <dbReference type="Pfam" id="PF24573"/>
    </source>
</evidence>
<dbReference type="PROSITE" id="PS50077">
    <property type="entry name" value="HEAT_REPEAT"/>
    <property type="match status" value="1"/>
</dbReference>
<gene>
    <name evidence="5" type="primary">Dnaaf5</name>
    <name evidence="5" type="ORF">SPIL2461_LOCUS17796</name>
</gene>
<feature type="non-terminal residue" evidence="5">
    <location>
        <position position="1"/>
    </location>
</feature>
<proteinExistence type="predicted"/>
<dbReference type="AlphaFoldDB" id="A0A812W5Y7"/>
<accession>A0A812W5Y7</accession>
<evidence type="ECO:0000256" key="2">
    <source>
        <dbReference type="SAM" id="MobiDB-lite"/>
    </source>
</evidence>
<dbReference type="Pfam" id="PF25757">
    <property type="entry name" value="TPR_DNAAF5"/>
    <property type="match status" value="1"/>
</dbReference>
<feature type="region of interest" description="Disordered" evidence="2">
    <location>
        <begin position="497"/>
        <end position="517"/>
    </location>
</feature>
<evidence type="ECO:0000256" key="1">
    <source>
        <dbReference type="PROSITE-ProRule" id="PRU00103"/>
    </source>
</evidence>
<dbReference type="Pfam" id="PF24573">
    <property type="entry name" value="HEAT_DAAF5"/>
    <property type="match status" value="1"/>
</dbReference>
<evidence type="ECO:0000259" key="4">
    <source>
        <dbReference type="Pfam" id="PF25757"/>
    </source>
</evidence>
<keyword evidence="6" id="KW-1185">Reference proteome</keyword>
<dbReference type="InterPro" id="IPR056497">
    <property type="entry name" value="HEAT_DAAF5"/>
</dbReference>
<feature type="region of interest" description="Disordered" evidence="2">
    <location>
        <begin position="326"/>
        <end position="364"/>
    </location>
</feature>
<feature type="domain" description="Dynein axonemal assembly factor 5 TPR repeats" evidence="4">
    <location>
        <begin position="21"/>
        <end position="259"/>
    </location>
</feature>
<comment type="caution">
    <text evidence="5">The sequence shown here is derived from an EMBL/GenBank/DDBJ whole genome shotgun (WGS) entry which is preliminary data.</text>
</comment>
<dbReference type="SUPFAM" id="SSF48371">
    <property type="entry name" value="ARM repeat"/>
    <property type="match status" value="1"/>
</dbReference>
<feature type="domain" description="Dynein axonemal assembly factor 5 HEAT-repeat" evidence="3">
    <location>
        <begin position="401"/>
        <end position="492"/>
    </location>
</feature>
<organism evidence="5 6">
    <name type="scientific">Symbiodinium pilosum</name>
    <name type="common">Dinoflagellate</name>
    <dbReference type="NCBI Taxonomy" id="2952"/>
    <lineage>
        <taxon>Eukaryota</taxon>
        <taxon>Sar</taxon>
        <taxon>Alveolata</taxon>
        <taxon>Dinophyceae</taxon>
        <taxon>Suessiales</taxon>
        <taxon>Symbiodiniaceae</taxon>
        <taxon>Symbiodinium</taxon>
    </lineage>
</organism>
<dbReference type="InterPro" id="IPR057978">
    <property type="entry name" value="TPR_DAAF5"/>
</dbReference>
<sequence>DGQNMDGYQEFLLTVRRDINCLTDNDRAVRRGAVLKLDKTLLGSSKAPADYVRKVFVEELHKPLFRMFADQGEKCREVSLSMTQRFADLLPVQDLENILPLLLAALLGRFRSHPFPEQSEELRLEALRLLSHLFDLCKERLSPFASDVLDALSKALTDTCPDAKKECCEITKKVSQYFEAERISRACGPLVGSLLANLKHQQWKVRRATLESIGALLLQEAPMMDHMEDILPHLNALLADRTPGVRQSLAETLERWLLKGLSFRAPLVSNLNDDGPEGFDKFESRLLLLLLGVSSDEEAEQVGAVALGGLERVAALKHEVLIKRAQREREREEAKQKAKEARESKAGYSEQPDNAGVDETGKQKCKDPEVVPAFDYTSVLPLLPEPFAAGRLPAALTTTYVKYHLASILPQVLANLTQWTTDIREAAARLLQVLLVIANQQIAPFLDAVLVHLYKAQADDDQKVAKASLLCASMVGVFLDAELVLEVVGRHMGLKHEGGQRKGTSFDELWPQDKQGRQTTRTVQDVLAGVKNFAAMTAESRRQVFVVLSKLIHPAANVGTNGFCRRLKAKEVKLVLRFLEEGVHSELLTSVLGATESLLKAGQEACVQDWPRIFDLLLRMKSSEECSTQVVDANIDHLSQLLGRSPRQLYEEHLRTRLADLLQGGDQILWEETSPNRHVLETLLRNAGPAVAEHVANLVPVLARQANPEDASATARVDLLGLIHFLVNEEDAALAGALKASALPLLDSVLLPNCSWRPGQSNGKIRRGGMVCVHSLLRRHLVPPAVLNEVFVDLMPILKSCLDDSWSPDNRMVACLVLSCTLADLQTEINGEQLREVYPELLKRLDDSNDKIRVAVCEALDVFFKCLPQNWSRTLYEYILRNLFVHLDDPNPEIQQGIYAVLQSAAPQDAATFLKEAQTASAKSAHPRLCEELVRLADGLKGGAD</sequence>
<dbReference type="EMBL" id="CAJNIZ010043388">
    <property type="protein sequence ID" value="CAE7658796.1"/>
    <property type="molecule type" value="Genomic_DNA"/>
</dbReference>
<protein>
    <submittedName>
        <fullName evidence="5">Dnaaf5 protein</fullName>
    </submittedName>
</protein>
<name>A0A812W5Y7_SYMPI</name>
<evidence type="ECO:0000313" key="6">
    <source>
        <dbReference type="Proteomes" id="UP000649617"/>
    </source>
</evidence>
<dbReference type="OrthoDB" id="414863at2759"/>
<dbReference type="PANTHER" id="PTHR16216:SF2">
    <property type="entry name" value="DYNEIN AXONEMAL ASSEMBLY FACTOR 5"/>
    <property type="match status" value="1"/>
</dbReference>
<dbReference type="InterPro" id="IPR016024">
    <property type="entry name" value="ARM-type_fold"/>
</dbReference>
<dbReference type="PANTHER" id="PTHR16216">
    <property type="entry name" value="DYNEIN ASSEMBLY FACTOR 5, AXONEMAL"/>
    <property type="match status" value="1"/>
</dbReference>
<dbReference type="InterPro" id="IPR011989">
    <property type="entry name" value="ARM-like"/>
</dbReference>
<reference evidence="5" key="1">
    <citation type="submission" date="2021-02" db="EMBL/GenBank/DDBJ databases">
        <authorList>
            <person name="Dougan E. K."/>
            <person name="Rhodes N."/>
            <person name="Thang M."/>
            <person name="Chan C."/>
        </authorList>
    </citation>
    <scope>NUCLEOTIDE SEQUENCE</scope>
</reference>
<feature type="compositionally biased region" description="Basic and acidic residues" evidence="2">
    <location>
        <begin position="326"/>
        <end position="345"/>
    </location>
</feature>
<dbReference type="Proteomes" id="UP000649617">
    <property type="component" value="Unassembled WGS sequence"/>
</dbReference>
<evidence type="ECO:0000313" key="5">
    <source>
        <dbReference type="EMBL" id="CAE7658796.1"/>
    </source>
</evidence>
<feature type="repeat" description="HEAT" evidence="1">
    <location>
        <begin position="837"/>
        <end position="875"/>
    </location>
</feature>
<dbReference type="Gene3D" id="1.25.10.10">
    <property type="entry name" value="Leucine-rich Repeat Variant"/>
    <property type="match status" value="4"/>
</dbReference>
<dbReference type="InterPro" id="IPR021133">
    <property type="entry name" value="HEAT_type_2"/>
</dbReference>